<evidence type="ECO:0000313" key="3">
    <source>
        <dbReference type="EMBL" id="WWV65589.1"/>
    </source>
</evidence>
<feature type="domain" description="Acyltransferase 3" evidence="2">
    <location>
        <begin position="7"/>
        <end position="303"/>
    </location>
</feature>
<feature type="transmembrane region" description="Helical" evidence="1">
    <location>
        <begin position="151"/>
        <end position="168"/>
    </location>
</feature>
<feature type="transmembrane region" description="Helical" evidence="1">
    <location>
        <begin position="174"/>
        <end position="194"/>
    </location>
</feature>
<protein>
    <submittedName>
        <fullName evidence="3">Acyltransferase family protein</fullName>
    </submittedName>
</protein>
<dbReference type="RefSeq" id="WP_251966580.1">
    <property type="nucleotide sequence ID" value="NZ_CP146284.1"/>
</dbReference>
<keyword evidence="3" id="KW-0012">Acyltransferase</keyword>
<evidence type="ECO:0000256" key="1">
    <source>
        <dbReference type="SAM" id="Phobius"/>
    </source>
</evidence>
<dbReference type="InterPro" id="IPR052734">
    <property type="entry name" value="Nod_factor_acetyltransferase"/>
</dbReference>
<evidence type="ECO:0000259" key="2">
    <source>
        <dbReference type="Pfam" id="PF01757"/>
    </source>
</evidence>
<feature type="transmembrane region" description="Helical" evidence="1">
    <location>
        <begin position="12"/>
        <end position="28"/>
    </location>
</feature>
<feature type="transmembrane region" description="Helical" evidence="1">
    <location>
        <begin position="43"/>
        <end position="61"/>
    </location>
</feature>
<proteinExistence type="predicted"/>
<keyword evidence="1" id="KW-1133">Transmembrane helix</keyword>
<dbReference type="PANTHER" id="PTHR37312:SF1">
    <property type="entry name" value="MEMBRANE-BOUND ACYLTRANSFERASE YKRP-RELATED"/>
    <property type="match status" value="1"/>
</dbReference>
<evidence type="ECO:0000313" key="4">
    <source>
        <dbReference type="Proteomes" id="UP001320603"/>
    </source>
</evidence>
<feature type="transmembrane region" description="Helical" evidence="1">
    <location>
        <begin position="126"/>
        <end position="144"/>
    </location>
</feature>
<dbReference type="EMBL" id="CP146284">
    <property type="protein sequence ID" value="WWV65589.1"/>
    <property type="molecule type" value="Genomic_DNA"/>
</dbReference>
<dbReference type="Proteomes" id="UP001320603">
    <property type="component" value="Chromosome"/>
</dbReference>
<dbReference type="GO" id="GO:0016746">
    <property type="term" value="F:acyltransferase activity"/>
    <property type="evidence" value="ECO:0007669"/>
    <property type="project" value="UniProtKB-KW"/>
</dbReference>
<keyword evidence="3" id="KW-0808">Transferase</keyword>
<feature type="transmembrane region" description="Helical" evidence="1">
    <location>
        <begin position="206"/>
        <end position="224"/>
    </location>
</feature>
<keyword evidence="1" id="KW-0812">Transmembrane</keyword>
<name>A0ABZ2IN43_9BACT</name>
<reference evidence="3 4" key="1">
    <citation type="submission" date="2024-02" db="EMBL/GenBank/DDBJ databases">
        <title>Whole genome sequencing of Parabacteroides sp. AD58.</title>
        <authorList>
            <person name="Chaplin A.V."/>
            <person name="Pikina A.P."/>
            <person name="Sokolova S.R."/>
            <person name="Korostin D.O."/>
            <person name="Efimov B.A."/>
        </authorList>
    </citation>
    <scope>NUCLEOTIDE SEQUENCE [LARGE SCALE GENOMIC DNA]</scope>
    <source>
        <strain evidence="3 4">AD58</strain>
    </source>
</reference>
<dbReference type="Pfam" id="PF01757">
    <property type="entry name" value="Acyl_transf_3"/>
    <property type="match status" value="1"/>
</dbReference>
<feature type="transmembrane region" description="Helical" evidence="1">
    <location>
        <begin position="264"/>
        <end position="286"/>
    </location>
</feature>
<dbReference type="PANTHER" id="PTHR37312">
    <property type="entry name" value="MEMBRANE-BOUND ACYLTRANSFERASE YKRP-RELATED"/>
    <property type="match status" value="1"/>
</dbReference>
<dbReference type="InterPro" id="IPR002656">
    <property type="entry name" value="Acyl_transf_3_dom"/>
</dbReference>
<feature type="transmembrane region" description="Helical" evidence="1">
    <location>
        <begin position="73"/>
        <end position="93"/>
    </location>
</feature>
<gene>
    <name evidence="3" type="ORF">NEE14_011360</name>
</gene>
<feature type="transmembrane region" description="Helical" evidence="1">
    <location>
        <begin position="292"/>
        <end position="312"/>
    </location>
</feature>
<keyword evidence="4" id="KW-1185">Reference proteome</keyword>
<accession>A0ABZ2IN43</accession>
<feature type="transmembrane region" description="Helical" evidence="1">
    <location>
        <begin position="230"/>
        <end position="252"/>
    </location>
</feature>
<organism evidence="3 4">
    <name type="scientific">Parabacteroides absconsus</name>
    <dbReference type="NCBI Taxonomy" id="2951805"/>
    <lineage>
        <taxon>Bacteria</taxon>
        <taxon>Pseudomonadati</taxon>
        <taxon>Bacteroidota</taxon>
        <taxon>Bacteroidia</taxon>
        <taxon>Bacteroidales</taxon>
        <taxon>Tannerellaceae</taxon>
        <taxon>Parabacteroides</taxon>
    </lineage>
</organism>
<keyword evidence="1" id="KW-0472">Membrane</keyword>
<sequence>MEKQRIEFIDLAKGLCISLVVLFHIHSFETTTETALRFFRMPLYYFLSGIFFREYTGLLSFSVKKINKLIIPYLFFFLVAYLAGIVCHFLHFYEKGIIEEPFHWNMIFDIFTKLSRGDNIGYNSPIWFLISLFEVNILFYILRIGIKNDRILLLSAFLIGILSILAGLNKLPYFIDRSLIAFPFFAVGYYCRNLILTTKEIGKGKLYLFAACCFAFIYFCATLSEPTRDTFFIHYLAGLSGIGMILSVSKALNKLPLISYIGRYSLVVLGFHTFLVGPMRFIFSFASPVGQYILSFIAIAILMRFLIIPISIKFFPYFTAQKDLIKLPNKE</sequence>